<evidence type="ECO:0000256" key="1">
    <source>
        <dbReference type="ARBA" id="ARBA00004167"/>
    </source>
</evidence>
<evidence type="ECO:0000256" key="2">
    <source>
        <dbReference type="ARBA" id="ARBA00022692"/>
    </source>
</evidence>
<dbReference type="InterPro" id="IPR037682">
    <property type="entry name" value="TonB_C"/>
</dbReference>
<evidence type="ECO:0000256" key="3">
    <source>
        <dbReference type="ARBA" id="ARBA00022989"/>
    </source>
</evidence>
<comment type="caution">
    <text evidence="8">The sequence shown here is derived from an EMBL/GenBank/DDBJ whole genome shotgun (WGS) entry which is preliminary data.</text>
</comment>
<gene>
    <name evidence="8" type="ORF">G3A44_07680</name>
</gene>
<dbReference type="Proteomes" id="UP000484255">
    <property type="component" value="Unassembled WGS sequence"/>
</dbReference>
<feature type="compositionally biased region" description="Basic and acidic residues" evidence="5">
    <location>
        <begin position="67"/>
        <end position="81"/>
    </location>
</feature>
<evidence type="ECO:0000256" key="6">
    <source>
        <dbReference type="SAM" id="SignalP"/>
    </source>
</evidence>
<name>A0A7C9PG68_9BURK</name>
<feature type="domain" description="TonB C-terminal" evidence="7">
    <location>
        <begin position="195"/>
        <end position="280"/>
    </location>
</feature>
<evidence type="ECO:0000313" key="9">
    <source>
        <dbReference type="Proteomes" id="UP000484255"/>
    </source>
</evidence>
<feature type="chain" id="PRO_5028960726" evidence="6">
    <location>
        <begin position="39"/>
        <end position="280"/>
    </location>
</feature>
<dbReference type="InterPro" id="IPR006260">
    <property type="entry name" value="TonB/TolA_C"/>
</dbReference>
<evidence type="ECO:0000256" key="4">
    <source>
        <dbReference type="ARBA" id="ARBA00023136"/>
    </source>
</evidence>
<feature type="compositionally biased region" description="Low complexity" evidence="5">
    <location>
        <begin position="93"/>
        <end position="112"/>
    </location>
</feature>
<organism evidence="8 9">
    <name type="scientific">Ideonella livida</name>
    <dbReference type="NCBI Taxonomy" id="2707176"/>
    <lineage>
        <taxon>Bacteria</taxon>
        <taxon>Pseudomonadati</taxon>
        <taxon>Pseudomonadota</taxon>
        <taxon>Betaproteobacteria</taxon>
        <taxon>Burkholderiales</taxon>
        <taxon>Sphaerotilaceae</taxon>
        <taxon>Ideonella</taxon>
    </lineage>
</organism>
<keyword evidence="6" id="KW-0732">Signal</keyword>
<feature type="region of interest" description="Disordered" evidence="5">
    <location>
        <begin position="63"/>
        <end position="112"/>
    </location>
</feature>
<dbReference type="Pfam" id="PF03544">
    <property type="entry name" value="TonB_C"/>
    <property type="match status" value="1"/>
</dbReference>
<feature type="compositionally biased region" description="Low complexity" evidence="5">
    <location>
        <begin position="133"/>
        <end position="190"/>
    </location>
</feature>
<dbReference type="AlphaFoldDB" id="A0A7C9PG68"/>
<dbReference type="SUPFAM" id="SSF74653">
    <property type="entry name" value="TolA/TonB C-terminal domain"/>
    <property type="match status" value="1"/>
</dbReference>
<dbReference type="GO" id="GO:0055085">
    <property type="term" value="P:transmembrane transport"/>
    <property type="evidence" value="ECO:0007669"/>
    <property type="project" value="InterPro"/>
</dbReference>
<feature type="signal peptide" evidence="6">
    <location>
        <begin position="1"/>
        <end position="38"/>
    </location>
</feature>
<evidence type="ECO:0000256" key="5">
    <source>
        <dbReference type="SAM" id="MobiDB-lite"/>
    </source>
</evidence>
<comment type="subcellular location">
    <subcellularLocation>
        <location evidence="1">Membrane</location>
        <topology evidence="1">Single-pass membrane protein</topology>
    </subcellularLocation>
</comment>
<proteinExistence type="predicted"/>
<protein>
    <submittedName>
        <fullName evidence="8">TonB family protein</fullName>
    </submittedName>
</protein>
<dbReference type="GO" id="GO:0016020">
    <property type="term" value="C:membrane"/>
    <property type="evidence" value="ECO:0007669"/>
    <property type="project" value="UniProtKB-SubCell"/>
</dbReference>
<keyword evidence="2" id="KW-0812">Transmembrane</keyword>
<dbReference type="NCBIfam" id="TIGR01352">
    <property type="entry name" value="tonB_Cterm"/>
    <property type="match status" value="1"/>
</dbReference>
<accession>A0A7C9PG68</accession>
<keyword evidence="4" id="KW-0472">Membrane</keyword>
<evidence type="ECO:0000313" key="8">
    <source>
        <dbReference type="EMBL" id="NDY91075.1"/>
    </source>
</evidence>
<reference evidence="8 9" key="1">
    <citation type="submission" date="2020-02" db="EMBL/GenBank/DDBJ databases">
        <title>Ideonella bacterium strain TBM-1.</title>
        <authorList>
            <person name="Chen W.-M."/>
        </authorList>
    </citation>
    <scope>NUCLEOTIDE SEQUENCE [LARGE SCALE GENOMIC DNA]</scope>
    <source>
        <strain evidence="8 9">TBM-1</strain>
    </source>
</reference>
<keyword evidence="9" id="KW-1185">Reference proteome</keyword>
<dbReference type="Gene3D" id="3.30.2420.10">
    <property type="entry name" value="TonB"/>
    <property type="match status" value="1"/>
</dbReference>
<dbReference type="EMBL" id="JAAGOH010000007">
    <property type="protein sequence ID" value="NDY91075.1"/>
    <property type="molecule type" value="Genomic_DNA"/>
</dbReference>
<evidence type="ECO:0000259" key="7">
    <source>
        <dbReference type="PROSITE" id="PS52015"/>
    </source>
</evidence>
<dbReference type="RefSeq" id="WP_163456934.1">
    <property type="nucleotide sequence ID" value="NZ_JAAGOH010000007.1"/>
</dbReference>
<feature type="region of interest" description="Disordered" evidence="5">
    <location>
        <begin position="133"/>
        <end position="209"/>
    </location>
</feature>
<dbReference type="PROSITE" id="PS52015">
    <property type="entry name" value="TONB_CTD"/>
    <property type="match status" value="1"/>
</dbReference>
<keyword evidence="3" id="KW-1133">Transmembrane helix</keyword>
<sequence>MNAPLCAVPRHWPRRFTRAALVASTLALVGTAAPHAQAQDTATTISERVKREAERPLIWIRLQAQKAEQRPDPKADPKPEGRAGAAKTAVTVPAPSGAPAGRSPLAGPASAAPLPTPLPVPAMPLPAAAALAAPAPNPQAAQTAQTAQAPLSAPQTEDSASASPVPASTPQAPAATIAAPADLPAPAAPVEAPPSPATGLALDPEADLSFPPSLMQQLRQGQVEVQLSVNERGRVTEALVLKASDARLRRHVLGRVMEWRFLPPARSVSAVLTLSFDLDA</sequence>